<protein>
    <submittedName>
        <fullName evidence="6">Maltose ABC transporter, periplasmic maltose-binding protein</fullName>
    </submittedName>
</protein>
<dbReference type="Gene3D" id="3.40.190.10">
    <property type="entry name" value="Periplasmic binding protein-like II"/>
    <property type="match status" value="2"/>
</dbReference>
<dbReference type="EMBL" id="LS483254">
    <property type="protein sequence ID" value="SQD93310.1"/>
    <property type="molecule type" value="Genomic_DNA"/>
</dbReference>
<keyword evidence="4 5" id="KW-0732">Signal</keyword>
<evidence type="ECO:0000313" key="7">
    <source>
        <dbReference type="Proteomes" id="UP000249818"/>
    </source>
</evidence>
<comment type="similarity">
    <text evidence="1">Belongs to the bacterial solute-binding protein 1 family.</text>
</comment>
<dbReference type="Pfam" id="PF13416">
    <property type="entry name" value="SBP_bac_8"/>
    <property type="match status" value="1"/>
</dbReference>
<dbReference type="SUPFAM" id="SSF53850">
    <property type="entry name" value="Periplasmic binding protein-like II"/>
    <property type="match status" value="1"/>
</dbReference>
<dbReference type="GO" id="GO:0015144">
    <property type="term" value="F:carbohydrate transmembrane transporter activity"/>
    <property type="evidence" value="ECO:0007669"/>
    <property type="project" value="InterPro"/>
</dbReference>
<dbReference type="OrthoDB" id="9766758at2"/>
<dbReference type="RefSeq" id="WP_122031692.1">
    <property type="nucleotide sequence ID" value="NZ_LS483254.1"/>
</dbReference>
<sequence length="400" mass="42660">MRKLVGILMALTVGLVAFAQAPKLVIWADDTRAPVLRDIAGEFAATTGVEVEVVEIAYDQIRGQFITAAPTGQGPDIIVGAHDWVGELAANGLLEPINFGPKLAEFSAPAVQAFSYGGQNYGVPQGTENIAIIYNKALVPEMPETWDELLEFAREITDPTKPMYALVFQNGPDPYHWFPMLSACGGYVFGTNPDGSLNPCDVGLANEGALRGAQLFADMIAEGLLPSGVSWDTMRALFFGGNAAMVISGPWLVADTVAAGIDYGIAMIPSIRCADGSYGVPKPFIGVQGFMVSSFSQNKILALDFLLNYVATTDTMLALYERNPRPPAHLPTFEIVSSDPDIAAWGLQGQYGVPMPNIPEMASVWGAWSDAQSLIANGQATPEQALQEAVAKIKAALKCE</sequence>
<dbReference type="AlphaFoldDB" id="A0A2X3L3C3"/>
<dbReference type="PRINTS" id="PR00181">
    <property type="entry name" value="MALTOSEBP"/>
</dbReference>
<evidence type="ECO:0000256" key="4">
    <source>
        <dbReference type="ARBA" id="ARBA00022729"/>
    </source>
</evidence>
<gene>
    <name evidence="6" type="ORF">BARAN1_1288</name>
</gene>
<name>A0A2X3L3C3_9BACT</name>
<accession>A0A2X3L3C3</accession>
<feature type="chain" id="PRO_5016165154" evidence="5">
    <location>
        <begin position="20"/>
        <end position="400"/>
    </location>
</feature>
<organism evidence="6 7">
    <name type="scientific">Candidatus Bipolaricaulis anaerobius</name>
    <dbReference type="NCBI Taxonomy" id="2026885"/>
    <lineage>
        <taxon>Bacteria</taxon>
        <taxon>Candidatus Bipolaricaulota</taxon>
        <taxon>Candidatus Bipolaricaulia</taxon>
        <taxon>Candidatus Bipolaricaulales</taxon>
        <taxon>Candidatus Bipolaricaulaceae</taxon>
        <taxon>Candidatus Bipolaricaulis</taxon>
    </lineage>
</organism>
<keyword evidence="3" id="KW-0762">Sugar transport</keyword>
<dbReference type="CDD" id="cd13586">
    <property type="entry name" value="PBP2_Maltose_binding_like"/>
    <property type="match status" value="1"/>
</dbReference>
<dbReference type="GO" id="GO:0015768">
    <property type="term" value="P:maltose transport"/>
    <property type="evidence" value="ECO:0007669"/>
    <property type="project" value="TreeGrafter"/>
</dbReference>
<dbReference type="InterPro" id="IPR006059">
    <property type="entry name" value="SBP"/>
</dbReference>
<dbReference type="PANTHER" id="PTHR30061:SF50">
    <property type="entry name" value="MALTOSE_MALTODEXTRIN-BINDING PERIPLASMIC PROTEIN"/>
    <property type="match status" value="1"/>
</dbReference>
<proteinExistence type="inferred from homology"/>
<evidence type="ECO:0000256" key="2">
    <source>
        <dbReference type="ARBA" id="ARBA00022448"/>
    </source>
</evidence>
<dbReference type="PANTHER" id="PTHR30061">
    <property type="entry name" value="MALTOSE-BINDING PERIPLASMIC PROTEIN"/>
    <property type="match status" value="1"/>
</dbReference>
<evidence type="ECO:0000313" key="6">
    <source>
        <dbReference type="EMBL" id="SQD93310.1"/>
    </source>
</evidence>
<keyword evidence="2" id="KW-0813">Transport</keyword>
<dbReference type="GO" id="GO:0042956">
    <property type="term" value="P:maltodextrin transmembrane transport"/>
    <property type="evidence" value="ECO:0007669"/>
    <property type="project" value="TreeGrafter"/>
</dbReference>
<feature type="signal peptide" evidence="5">
    <location>
        <begin position="1"/>
        <end position="19"/>
    </location>
</feature>
<keyword evidence="7" id="KW-1185">Reference proteome</keyword>
<dbReference type="KEGG" id="bana:BARAN1_1288"/>
<evidence type="ECO:0000256" key="1">
    <source>
        <dbReference type="ARBA" id="ARBA00008520"/>
    </source>
</evidence>
<dbReference type="InterPro" id="IPR006060">
    <property type="entry name" value="Maltose/Cyclodextrin-bd"/>
</dbReference>
<dbReference type="GO" id="GO:1901982">
    <property type="term" value="F:maltose binding"/>
    <property type="evidence" value="ECO:0007669"/>
    <property type="project" value="TreeGrafter"/>
</dbReference>
<dbReference type="GO" id="GO:0055052">
    <property type="term" value="C:ATP-binding cassette (ABC) transporter complex, substrate-binding subunit-containing"/>
    <property type="evidence" value="ECO:0007669"/>
    <property type="project" value="TreeGrafter"/>
</dbReference>
<dbReference type="Proteomes" id="UP000249818">
    <property type="component" value="Chromosome BARAN1"/>
</dbReference>
<reference evidence="7" key="1">
    <citation type="submission" date="2018-05" db="EMBL/GenBank/DDBJ databases">
        <authorList>
            <person name="Hao L."/>
        </authorList>
    </citation>
    <scope>NUCLEOTIDE SEQUENCE [LARGE SCALE GENOMIC DNA]</scope>
</reference>
<evidence type="ECO:0000256" key="3">
    <source>
        <dbReference type="ARBA" id="ARBA00022597"/>
    </source>
</evidence>
<evidence type="ECO:0000256" key="5">
    <source>
        <dbReference type="SAM" id="SignalP"/>
    </source>
</evidence>